<dbReference type="RefSeq" id="XP_065662492.1">
    <property type="nucleotide sequence ID" value="XM_065806420.1"/>
</dbReference>
<evidence type="ECO:0000313" key="3">
    <source>
        <dbReference type="RefSeq" id="XP_065662492.1"/>
    </source>
</evidence>
<keyword evidence="2" id="KW-1185">Reference proteome</keyword>
<gene>
    <name evidence="3" type="primary">LOC105843568</name>
</gene>
<dbReference type="Pfam" id="PF00167">
    <property type="entry name" value="FGF"/>
    <property type="match status" value="1"/>
</dbReference>
<dbReference type="GeneID" id="105843568"/>
<dbReference type="CDD" id="cd23307">
    <property type="entry name" value="beta-trefoil_FGF8-like"/>
    <property type="match status" value="1"/>
</dbReference>
<dbReference type="InterPro" id="IPR008996">
    <property type="entry name" value="IL1/FGF"/>
</dbReference>
<dbReference type="Gene3D" id="2.80.10.50">
    <property type="match status" value="1"/>
</dbReference>
<evidence type="ECO:0000256" key="1">
    <source>
        <dbReference type="ARBA" id="ARBA00007936"/>
    </source>
</evidence>
<dbReference type="SUPFAM" id="SSF50353">
    <property type="entry name" value="Cytokine"/>
    <property type="match status" value="1"/>
</dbReference>
<proteinExistence type="inferred from homology"/>
<dbReference type="PANTHER" id="PTHR11486">
    <property type="entry name" value="FIBROBLAST GROWTH FACTOR"/>
    <property type="match status" value="1"/>
</dbReference>
<dbReference type="Proteomes" id="UP001652625">
    <property type="component" value="Chromosome 09"/>
</dbReference>
<protein>
    <submittedName>
        <fullName evidence="3">Fibroblast growth factor 8</fullName>
    </submittedName>
</protein>
<reference evidence="3" key="1">
    <citation type="submission" date="2025-08" db="UniProtKB">
        <authorList>
            <consortium name="RefSeq"/>
        </authorList>
    </citation>
    <scope>IDENTIFICATION</scope>
</reference>
<comment type="similarity">
    <text evidence="1">Belongs to the heparin-binding growth factors family.</text>
</comment>
<name>A0ABM4CL38_HYDVU</name>
<sequence length="183" mass="21861">MDVKEIFISFVWFYIVNSYSEENKIDYEGLIEEYWQKTNWTKTDNFNCVDNKIVSEKSVRLRSFNGNKFLQIFKNKVRVSTIPLQNTNITLETIGYDLIRIKGCKANRYICFNKKSKLIVQENGDHDNCVFEEKFITSNTVCFKSKFKDWYLGIKDNGKIQRGNRILYSSKERETRLFFIEFI</sequence>
<evidence type="ECO:0000313" key="2">
    <source>
        <dbReference type="Proteomes" id="UP001652625"/>
    </source>
</evidence>
<dbReference type="InterPro" id="IPR002209">
    <property type="entry name" value="Fibroblast_GF_fam"/>
</dbReference>
<organism evidence="2 3">
    <name type="scientific">Hydra vulgaris</name>
    <name type="common">Hydra</name>
    <name type="synonym">Hydra attenuata</name>
    <dbReference type="NCBI Taxonomy" id="6087"/>
    <lineage>
        <taxon>Eukaryota</taxon>
        <taxon>Metazoa</taxon>
        <taxon>Cnidaria</taxon>
        <taxon>Hydrozoa</taxon>
        <taxon>Hydroidolina</taxon>
        <taxon>Anthoathecata</taxon>
        <taxon>Aplanulata</taxon>
        <taxon>Hydridae</taxon>
        <taxon>Hydra</taxon>
    </lineage>
</organism>
<accession>A0ABM4CL38</accession>
<dbReference type="SMART" id="SM00442">
    <property type="entry name" value="FGF"/>
    <property type="match status" value="1"/>
</dbReference>